<keyword evidence="5 7" id="KW-0175">Coiled coil</keyword>
<dbReference type="InterPro" id="IPR008374">
    <property type="entry name" value="SF_assemblin/giardin_b"/>
</dbReference>
<evidence type="ECO:0000256" key="4">
    <source>
        <dbReference type="ARBA" id="ARBA00022701"/>
    </source>
</evidence>
<evidence type="ECO:0000313" key="8">
    <source>
        <dbReference type="EMBL" id="CAE0236379.1"/>
    </source>
</evidence>
<organism evidence="8">
    <name type="scientific">Strombidium rassoulzadegani</name>
    <dbReference type="NCBI Taxonomy" id="1082188"/>
    <lineage>
        <taxon>Eukaryota</taxon>
        <taxon>Sar</taxon>
        <taxon>Alveolata</taxon>
        <taxon>Ciliophora</taxon>
        <taxon>Intramacronucleata</taxon>
        <taxon>Spirotrichea</taxon>
        <taxon>Oligotrichia</taxon>
        <taxon>Strombidiidae</taxon>
        <taxon>Strombidium</taxon>
    </lineage>
</organism>
<dbReference type="PANTHER" id="PTHR40412">
    <property type="entry name" value="SF-ASSEMBLIN"/>
    <property type="match status" value="1"/>
</dbReference>
<keyword evidence="3" id="KW-0963">Cytoplasm</keyword>
<gene>
    <name evidence="8" type="ORF">SRAS04492_LOCUS8186</name>
</gene>
<dbReference type="PANTHER" id="PTHR40412:SF1">
    <property type="entry name" value="SF-ASSEMBLIN"/>
    <property type="match status" value="1"/>
</dbReference>
<sequence length="149" mass="17748">MDECEKRINQEREDRIKYHDDHLNPIRAQLKGIQEGLVKEKKTRIQNEKKIMQQIQEESQNMQDDITNEHKMRQQRMQDLDDQMTQDTDLTRSFLDRFETNATETANSYMGDLESELDNRFNHQDKILDNMSTLVGRFQETLKVLGKDG</sequence>
<evidence type="ECO:0008006" key="9">
    <source>
        <dbReference type="Google" id="ProtNLM"/>
    </source>
</evidence>
<evidence type="ECO:0000256" key="1">
    <source>
        <dbReference type="ARBA" id="ARBA00004245"/>
    </source>
</evidence>
<dbReference type="AlphaFoldDB" id="A0A7S3CUV6"/>
<evidence type="ECO:0000256" key="6">
    <source>
        <dbReference type="ARBA" id="ARBA00023212"/>
    </source>
</evidence>
<protein>
    <recommendedName>
        <fullName evidence="9">SF-assemblin</fullName>
    </recommendedName>
</protein>
<dbReference type="GO" id="GO:0005874">
    <property type="term" value="C:microtubule"/>
    <property type="evidence" value="ECO:0007669"/>
    <property type="project" value="UniProtKB-KW"/>
</dbReference>
<evidence type="ECO:0000256" key="5">
    <source>
        <dbReference type="ARBA" id="ARBA00023054"/>
    </source>
</evidence>
<comment type="similarity">
    <text evidence="2">Belongs to the SF-assemblin family.</text>
</comment>
<dbReference type="GO" id="GO:0005200">
    <property type="term" value="F:structural constituent of cytoskeleton"/>
    <property type="evidence" value="ECO:0007669"/>
    <property type="project" value="InterPro"/>
</dbReference>
<reference evidence="8" key="1">
    <citation type="submission" date="2021-01" db="EMBL/GenBank/DDBJ databases">
        <authorList>
            <person name="Corre E."/>
            <person name="Pelletier E."/>
            <person name="Niang G."/>
            <person name="Scheremetjew M."/>
            <person name="Finn R."/>
            <person name="Kale V."/>
            <person name="Holt S."/>
            <person name="Cochrane G."/>
            <person name="Meng A."/>
            <person name="Brown T."/>
            <person name="Cohen L."/>
        </authorList>
    </citation>
    <scope>NUCLEOTIDE SEQUENCE</scope>
    <source>
        <strain evidence="8">Ras09</strain>
    </source>
</reference>
<evidence type="ECO:0000256" key="7">
    <source>
        <dbReference type="SAM" id="Coils"/>
    </source>
</evidence>
<accession>A0A7S3CUV6</accession>
<proteinExistence type="inferred from homology"/>
<evidence type="ECO:0000256" key="3">
    <source>
        <dbReference type="ARBA" id="ARBA00022490"/>
    </source>
</evidence>
<keyword evidence="6" id="KW-0206">Cytoskeleton</keyword>
<name>A0A7S3CUV6_9SPIT</name>
<keyword evidence="4" id="KW-0493">Microtubule</keyword>
<dbReference type="EMBL" id="HBIA01016400">
    <property type="protein sequence ID" value="CAE0236379.1"/>
    <property type="molecule type" value="Transcribed_RNA"/>
</dbReference>
<feature type="coiled-coil region" evidence="7">
    <location>
        <begin position="38"/>
        <end position="65"/>
    </location>
</feature>
<comment type="subcellular location">
    <subcellularLocation>
        <location evidence="1">Cytoplasm</location>
        <location evidence="1">Cytoskeleton</location>
    </subcellularLocation>
</comment>
<evidence type="ECO:0000256" key="2">
    <source>
        <dbReference type="ARBA" id="ARBA00005678"/>
    </source>
</evidence>